<gene>
    <name evidence="2" type="ORF">UFOPK3174_01536</name>
</gene>
<feature type="domain" description="Glycosyl transferase family 25" evidence="1">
    <location>
        <begin position="8"/>
        <end position="104"/>
    </location>
</feature>
<reference evidence="2" key="1">
    <citation type="submission" date="2020-05" db="EMBL/GenBank/DDBJ databases">
        <authorList>
            <person name="Chiriac C."/>
            <person name="Salcher M."/>
            <person name="Ghai R."/>
            <person name="Kavagutti S V."/>
        </authorList>
    </citation>
    <scope>NUCLEOTIDE SEQUENCE</scope>
</reference>
<proteinExistence type="predicted"/>
<accession>A0A6J7AMU3</accession>
<dbReference type="Pfam" id="PF01755">
    <property type="entry name" value="Glyco_transf_25"/>
    <property type="match status" value="1"/>
</dbReference>
<dbReference type="EMBL" id="CAFABH010000055">
    <property type="protein sequence ID" value="CAB4833810.1"/>
    <property type="molecule type" value="Genomic_DNA"/>
</dbReference>
<evidence type="ECO:0000259" key="1">
    <source>
        <dbReference type="Pfam" id="PF01755"/>
    </source>
</evidence>
<sequence length="277" mass="31363">MSEGQKIPVFVISLARAPERRSAICKHLTDLGIEYRLIDAVDGKAMEVSQISELLAPGKEMHPGAVGCYLSHINVYEILRDENIEVALILEDDARLDPRARSLLLNGCDYLDWDYCFLDCDDHNEQGPVFYDLDSGRILGAGFTAYSLSSGPQTLHAYLITRSAVMNRLPHAFPLERPIDLYDHLPYPIRFYSLVSPKGAWVSEYSLNSFTSVKSGSLDDLSFALFRRWPIFYRLRDLLRLKDFKRNRLVKGLQAEGKLPVGPRWSALPSGREVLIT</sequence>
<name>A0A6J7AMU3_9ZZZZ</name>
<dbReference type="AlphaFoldDB" id="A0A6J7AMU3"/>
<protein>
    <submittedName>
        <fullName evidence="2">Unannotated protein</fullName>
    </submittedName>
</protein>
<dbReference type="CDD" id="cd06532">
    <property type="entry name" value="Glyco_transf_25"/>
    <property type="match status" value="1"/>
</dbReference>
<evidence type="ECO:0000313" key="2">
    <source>
        <dbReference type="EMBL" id="CAB4833810.1"/>
    </source>
</evidence>
<dbReference type="InterPro" id="IPR002654">
    <property type="entry name" value="Glyco_trans_25"/>
</dbReference>
<organism evidence="2">
    <name type="scientific">freshwater metagenome</name>
    <dbReference type="NCBI Taxonomy" id="449393"/>
    <lineage>
        <taxon>unclassified sequences</taxon>
        <taxon>metagenomes</taxon>
        <taxon>ecological metagenomes</taxon>
    </lineage>
</organism>